<dbReference type="InterPro" id="IPR008969">
    <property type="entry name" value="CarboxyPept-like_regulatory"/>
</dbReference>
<dbReference type="SUPFAM" id="SSF56935">
    <property type="entry name" value="Porins"/>
    <property type="match status" value="1"/>
</dbReference>
<dbReference type="Pfam" id="PF07715">
    <property type="entry name" value="Plug"/>
    <property type="match status" value="1"/>
</dbReference>
<dbReference type="InterPro" id="IPR022156">
    <property type="entry name" value="Uncharacterised_YfbK_N"/>
</dbReference>
<dbReference type="RefSeq" id="WP_388014026.1">
    <property type="nucleotide sequence ID" value="NZ_JBHUDT010000001.1"/>
</dbReference>
<dbReference type="Pfam" id="PF12034">
    <property type="entry name" value="YfbK_C"/>
    <property type="match status" value="1"/>
</dbReference>
<evidence type="ECO:0000259" key="1">
    <source>
        <dbReference type="PROSITE" id="PS50234"/>
    </source>
</evidence>
<dbReference type="EMBL" id="JBHULK010000001">
    <property type="protein sequence ID" value="MFD2534111.1"/>
    <property type="molecule type" value="Genomic_DNA"/>
</dbReference>
<dbReference type="SUPFAM" id="SSF53300">
    <property type="entry name" value="vWA-like"/>
    <property type="match status" value="1"/>
</dbReference>
<dbReference type="PROSITE" id="PS50234">
    <property type="entry name" value="VWFA"/>
    <property type="match status" value="1"/>
</dbReference>
<dbReference type="PANTHER" id="PTHR10579:SF43">
    <property type="entry name" value="ZINC FINGER (C3HC4-TYPE RING FINGER) FAMILY PROTEIN"/>
    <property type="match status" value="1"/>
</dbReference>
<dbReference type="Pfam" id="PF12450">
    <property type="entry name" value="vWF_A"/>
    <property type="match status" value="1"/>
</dbReference>
<dbReference type="SMART" id="SM00327">
    <property type="entry name" value="VWA"/>
    <property type="match status" value="1"/>
</dbReference>
<dbReference type="InterPro" id="IPR012910">
    <property type="entry name" value="Plug_dom"/>
</dbReference>
<dbReference type="Pfam" id="PF00092">
    <property type="entry name" value="VWA"/>
    <property type="match status" value="1"/>
</dbReference>
<dbReference type="PANTHER" id="PTHR10579">
    <property type="entry name" value="CALCIUM-ACTIVATED CHLORIDE CHANNEL REGULATOR"/>
    <property type="match status" value="1"/>
</dbReference>
<sequence>METVLKFILVLMVSMQLPAQEKLISGQVTSASDNYPLPGASITLKGTAVGVQTNFDGYYQIKAKPTDVLVFTYVGFVTQEKKVGSQNTISVALNEDVAHLDEVIVTGYGTTTRKSYPASVAQIKRQKQKAYHNKLAGQIQSTPVTQALQGKVSGVQTPQVSEKPKSNTQIVIRGNASISKGREPLIVIDGAVSSYNVMNHLKPEDIQNISVLKNASAASLYGSRGNNGVIVISTNKSKTVEAPLYIIDGVPIKKANNHIIKNLSKSDIESEKKYNKADAKKKFGKIAKHGCIVITTHQGNFRIDNNESYAVIEENSFERTALSPLSTFSIDVDKASYSNIRRMINNGMSIEPDAVKIEEMINYFNYNYPQPTNEHPFSINTEVSKTPWNTHTKIVKIGLQGKTYSNQALPASNLTFLIDVSGSMGSQNKLPLLKSAFKLLVSQLREKDKVSIVVYAGAAGIVLEPTSGKHKEKILSALNNLNSGGSTAGGAGIKLAYKLAEKHFKKNGNNRVVLATDGDFNVGASSDKAMEKLIEEKRKSGVFLSVLGFGYGNYKDSKLETLANKGNGNHAYIDNMQEAQKVFGKEFGGTLFTIAKDVKIQVEFNPNKLQAYRLIGYENRMLADEDFIDDTKDAGELGSKHTVTALYEVIPVGVESKYLKDVADLKYTKTTINTDFSDELFTVKFRYKKPDGDKSIEMIHVQKDEVSEASENLKFASAVALFGMQLRQSKYKNSTNIDDVINLANLGRGYDKDGYRAEFIRLVSAYQNL</sequence>
<keyword evidence="3" id="KW-1185">Reference proteome</keyword>
<proteinExistence type="predicted"/>
<dbReference type="InterPro" id="IPR036465">
    <property type="entry name" value="vWFA_dom_sf"/>
</dbReference>
<protein>
    <submittedName>
        <fullName evidence="2">von Willebrand factor type A domain-containing protein</fullName>
    </submittedName>
</protein>
<dbReference type="Gene3D" id="2.60.40.1120">
    <property type="entry name" value="Carboxypeptidase-like, regulatory domain"/>
    <property type="match status" value="1"/>
</dbReference>
<feature type="domain" description="VWFA" evidence="1">
    <location>
        <begin position="413"/>
        <end position="591"/>
    </location>
</feature>
<comment type="caution">
    <text evidence="2">The sequence shown here is derived from an EMBL/GenBank/DDBJ whole genome shotgun (WGS) entry which is preliminary data.</text>
</comment>
<dbReference type="Proteomes" id="UP001597441">
    <property type="component" value="Unassembled WGS sequence"/>
</dbReference>
<dbReference type="NCBIfam" id="TIGR04057">
    <property type="entry name" value="SusC_RagA_signa"/>
    <property type="match status" value="1"/>
</dbReference>
<dbReference type="SUPFAM" id="SSF49464">
    <property type="entry name" value="Carboxypeptidase regulatory domain-like"/>
    <property type="match status" value="1"/>
</dbReference>
<dbReference type="Gene3D" id="3.40.50.410">
    <property type="entry name" value="von Willebrand factor, type A domain"/>
    <property type="match status" value="1"/>
</dbReference>
<dbReference type="InterPro" id="IPR023997">
    <property type="entry name" value="TonB-dep_OMP_SusC/RagA_CS"/>
</dbReference>
<dbReference type="InterPro" id="IPR002035">
    <property type="entry name" value="VWF_A"/>
</dbReference>
<gene>
    <name evidence="2" type="ORF">ACFSQS_03255</name>
</gene>
<name>A0ABW5JMW1_9FLAO</name>
<dbReference type="InterPro" id="IPR051266">
    <property type="entry name" value="CLCR"/>
</dbReference>
<dbReference type="InterPro" id="IPR021908">
    <property type="entry name" value="YfbK_C"/>
</dbReference>
<organism evidence="2 3">
    <name type="scientific">Gelatiniphilus marinus</name>
    <dbReference type="NCBI Taxonomy" id="1759464"/>
    <lineage>
        <taxon>Bacteria</taxon>
        <taxon>Pseudomonadati</taxon>
        <taxon>Bacteroidota</taxon>
        <taxon>Flavobacteriia</taxon>
        <taxon>Flavobacteriales</taxon>
        <taxon>Flavobacteriaceae</taxon>
        <taxon>Gelatiniphilus</taxon>
    </lineage>
</organism>
<dbReference type="InterPro" id="IPR037066">
    <property type="entry name" value="Plug_dom_sf"/>
</dbReference>
<evidence type="ECO:0000313" key="3">
    <source>
        <dbReference type="Proteomes" id="UP001597441"/>
    </source>
</evidence>
<evidence type="ECO:0000313" key="2">
    <source>
        <dbReference type="EMBL" id="MFD2534111.1"/>
    </source>
</evidence>
<dbReference type="Pfam" id="PF13715">
    <property type="entry name" value="CarbopepD_reg_2"/>
    <property type="match status" value="1"/>
</dbReference>
<dbReference type="Gene3D" id="2.170.130.10">
    <property type="entry name" value="TonB-dependent receptor, plug domain"/>
    <property type="match status" value="1"/>
</dbReference>
<accession>A0ABW5JMW1</accession>
<dbReference type="CDD" id="cd01465">
    <property type="entry name" value="vWA_subgroup"/>
    <property type="match status" value="1"/>
</dbReference>
<reference evidence="3" key="1">
    <citation type="journal article" date="2019" name="Int. J. Syst. Evol. Microbiol.">
        <title>The Global Catalogue of Microorganisms (GCM) 10K type strain sequencing project: providing services to taxonomists for standard genome sequencing and annotation.</title>
        <authorList>
            <consortium name="The Broad Institute Genomics Platform"/>
            <consortium name="The Broad Institute Genome Sequencing Center for Infectious Disease"/>
            <person name="Wu L."/>
            <person name="Ma J."/>
        </authorList>
    </citation>
    <scope>NUCLEOTIDE SEQUENCE [LARGE SCALE GENOMIC DNA]</scope>
    <source>
        <strain evidence="3">KCTC 42903</strain>
    </source>
</reference>